<evidence type="ECO:0000256" key="8">
    <source>
        <dbReference type="ARBA" id="ARBA00022801"/>
    </source>
</evidence>
<protein>
    <recommendedName>
        <fullName evidence="9">5'-nucleotidase SurE</fullName>
        <ecNumber evidence="9">3.1.3.5</ecNumber>
    </recommendedName>
    <alternativeName>
        <fullName evidence="9">Nucleoside 5'-monophosphate phosphohydrolase</fullName>
    </alternativeName>
</protein>
<evidence type="ECO:0000256" key="9">
    <source>
        <dbReference type="HAMAP-Rule" id="MF_00060"/>
    </source>
</evidence>
<keyword evidence="6 9" id="KW-0479">Metal-binding</keyword>
<reference evidence="11" key="1">
    <citation type="journal article" date="2020" name="mSystems">
        <title>Genome- and Community-Level Interaction Insights into Carbon Utilization and Element Cycling Functions of Hydrothermarchaeota in Hydrothermal Sediment.</title>
        <authorList>
            <person name="Zhou Z."/>
            <person name="Liu Y."/>
            <person name="Xu W."/>
            <person name="Pan J."/>
            <person name="Luo Z.H."/>
            <person name="Li M."/>
        </authorList>
    </citation>
    <scope>NUCLEOTIDE SEQUENCE [LARGE SCALE GENOMIC DNA]</scope>
    <source>
        <strain evidence="11">HyVt-76</strain>
    </source>
</reference>
<dbReference type="NCBIfam" id="TIGR00087">
    <property type="entry name" value="surE"/>
    <property type="match status" value="1"/>
</dbReference>
<sequence>MKKPLILITNDDGIYAPGIYSLTQAMQGLGEIFVVAPLVEKSAVGHAITLSDPLRVLEVNREGKFFGYAVNGTPADCVKLGSKCILPRNPDLIVSGINQGPNTATNVIYSGTVSAAAEGTIMGIPSIAVSIASFTKSEFAFAAKFSCQLAELVLKNGLPERTLLNVNVPAVPENEIEGVVITRQGKGRYEEAFDKRVDPNGRTYYWLTGKRMILDNGNDVDDLVVMQNKVSVTPIKYDLTNYSFIEELKKWNIKME</sequence>
<comment type="catalytic activity">
    <reaction evidence="1 9">
        <text>a ribonucleoside 5'-phosphate + H2O = a ribonucleoside + phosphate</text>
        <dbReference type="Rhea" id="RHEA:12484"/>
        <dbReference type="ChEBI" id="CHEBI:15377"/>
        <dbReference type="ChEBI" id="CHEBI:18254"/>
        <dbReference type="ChEBI" id="CHEBI:43474"/>
        <dbReference type="ChEBI" id="CHEBI:58043"/>
        <dbReference type="EC" id="3.1.3.5"/>
    </reaction>
</comment>
<dbReference type="NCBIfam" id="NF001492">
    <property type="entry name" value="PRK00346.2-2"/>
    <property type="match status" value="1"/>
</dbReference>
<evidence type="ECO:0000256" key="5">
    <source>
        <dbReference type="ARBA" id="ARBA00022490"/>
    </source>
</evidence>
<gene>
    <name evidence="9 11" type="primary">surE</name>
    <name evidence="11" type="ORF">ENL21_00350</name>
</gene>
<evidence type="ECO:0000256" key="6">
    <source>
        <dbReference type="ARBA" id="ARBA00022723"/>
    </source>
</evidence>
<dbReference type="SUPFAM" id="SSF64167">
    <property type="entry name" value="SurE-like"/>
    <property type="match status" value="1"/>
</dbReference>
<keyword evidence="8 9" id="KW-0378">Hydrolase</keyword>
<comment type="function">
    <text evidence="9">Nucleotidase that shows phosphatase activity on nucleoside 5'-monophosphates.</text>
</comment>
<comment type="caution">
    <text evidence="11">The sequence shown here is derived from an EMBL/GenBank/DDBJ whole genome shotgun (WGS) entry which is preliminary data.</text>
</comment>
<dbReference type="InterPro" id="IPR030048">
    <property type="entry name" value="SurE"/>
</dbReference>
<dbReference type="GO" id="GO:0008253">
    <property type="term" value="F:5'-nucleotidase activity"/>
    <property type="evidence" value="ECO:0007669"/>
    <property type="project" value="UniProtKB-UniRule"/>
</dbReference>
<comment type="cofactor">
    <cofactor evidence="9">
        <name>a divalent metal cation</name>
        <dbReference type="ChEBI" id="CHEBI:60240"/>
    </cofactor>
    <text evidence="9">Binds 1 divalent metal cation per subunit.</text>
</comment>
<feature type="domain" description="Survival protein SurE-like phosphatase/nucleotidase" evidence="10">
    <location>
        <begin position="6"/>
        <end position="190"/>
    </location>
</feature>
<dbReference type="HAMAP" id="MF_00060">
    <property type="entry name" value="SurE"/>
    <property type="match status" value="1"/>
</dbReference>
<dbReference type="FunFam" id="3.40.1210.10:FF:000001">
    <property type="entry name" value="5'/3'-nucleotidase SurE"/>
    <property type="match status" value="1"/>
</dbReference>
<comment type="similarity">
    <text evidence="4 9">Belongs to the SurE nucleotidase family.</text>
</comment>
<evidence type="ECO:0000256" key="7">
    <source>
        <dbReference type="ARBA" id="ARBA00022741"/>
    </source>
</evidence>
<keyword evidence="7 9" id="KW-0547">Nucleotide-binding</keyword>
<dbReference type="GO" id="GO:0000166">
    <property type="term" value="F:nucleotide binding"/>
    <property type="evidence" value="ECO:0007669"/>
    <property type="project" value="UniProtKB-KW"/>
</dbReference>
<evidence type="ECO:0000256" key="4">
    <source>
        <dbReference type="ARBA" id="ARBA00011062"/>
    </source>
</evidence>
<comment type="subcellular location">
    <subcellularLocation>
        <location evidence="3 9">Cytoplasm</location>
    </subcellularLocation>
</comment>
<dbReference type="Proteomes" id="UP000886111">
    <property type="component" value="Unassembled WGS sequence"/>
</dbReference>
<proteinExistence type="inferred from homology"/>
<organism evidence="11">
    <name type="scientific">Caldithrix abyssi</name>
    <dbReference type="NCBI Taxonomy" id="187145"/>
    <lineage>
        <taxon>Bacteria</taxon>
        <taxon>Pseudomonadati</taxon>
        <taxon>Calditrichota</taxon>
        <taxon>Calditrichia</taxon>
        <taxon>Calditrichales</taxon>
        <taxon>Calditrichaceae</taxon>
        <taxon>Caldithrix</taxon>
    </lineage>
</organism>
<dbReference type="NCBIfam" id="NF001490">
    <property type="entry name" value="PRK00346.1-4"/>
    <property type="match status" value="1"/>
</dbReference>
<keyword evidence="5 9" id="KW-0963">Cytoplasm</keyword>
<evidence type="ECO:0000256" key="3">
    <source>
        <dbReference type="ARBA" id="ARBA00004496"/>
    </source>
</evidence>
<evidence type="ECO:0000313" key="11">
    <source>
        <dbReference type="EMBL" id="HHE54204.1"/>
    </source>
</evidence>
<feature type="binding site" evidence="9">
    <location>
        <position position="42"/>
    </location>
    <ligand>
        <name>a divalent metal cation</name>
        <dbReference type="ChEBI" id="CHEBI:60240"/>
    </ligand>
</feature>
<dbReference type="GO" id="GO:0005737">
    <property type="term" value="C:cytoplasm"/>
    <property type="evidence" value="ECO:0007669"/>
    <property type="project" value="UniProtKB-SubCell"/>
</dbReference>
<feature type="binding site" evidence="9">
    <location>
        <position position="98"/>
    </location>
    <ligand>
        <name>a divalent metal cation</name>
        <dbReference type="ChEBI" id="CHEBI:60240"/>
    </ligand>
</feature>
<dbReference type="GO" id="GO:0008254">
    <property type="term" value="F:3'-nucleotidase activity"/>
    <property type="evidence" value="ECO:0007669"/>
    <property type="project" value="TreeGrafter"/>
</dbReference>
<accession>A0A7V5H1M7</accession>
<comment type="cofactor">
    <cofactor evidence="2">
        <name>Mg(2+)</name>
        <dbReference type="ChEBI" id="CHEBI:18420"/>
    </cofactor>
</comment>
<feature type="binding site" evidence="9">
    <location>
        <position position="12"/>
    </location>
    <ligand>
        <name>a divalent metal cation</name>
        <dbReference type="ChEBI" id="CHEBI:60240"/>
    </ligand>
</feature>
<dbReference type="Pfam" id="PF01975">
    <property type="entry name" value="SurE"/>
    <property type="match status" value="1"/>
</dbReference>
<dbReference type="AlphaFoldDB" id="A0A7V5H1M7"/>
<evidence type="ECO:0000259" key="10">
    <source>
        <dbReference type="Pfam" id="PF01975"/>
    </source>
</evidence>
<dbReference type="GO" id="GO:0046872">
    <property type="term" value="F:metal ion binding"/>
    <property type="evidence" value="ECO:0007669"/>
    <property type="project" value="UniProtKB-UniRule"/>
</dbReference>
<feature type="binding site" evidence="9">
    <location>
        <position position="11"/>
    </location>
    <ligand>
        <name>a divalent metal cation</name>
        <dbReference type="ChEBI" id="CHEBI:60240"/>
    </ligand>
</feature>
<dbReference type="EC" id="3.1.3.5" evidence="9"/>
<dbReference type="InterPro" id="IPR002828">
    <property type="entry name" value="SurE-like_Pase/nucleotidase"/>
</dbReference>
<dbReference type="EMBL" id="DRTD01000025">
    <property type="protein sequence ID" value="HHE54204.1"/>
    <property type="molecule type" value="Genomic_DNA"/>
</dbReference>
<evidence type="ECO:0000256" key="1">
    <source>
        <dbReference type="ARBA" id="ARBA00000815"/>
    </source>
</evidence>
<dbReference type="PANTHER" id="PTHR30457">
    <property type="entry name" value="5'-NUCLEOTIDASE SURE"/>
    <property type="match status" value="1"/>
</dbReference>
<name>A0A7V5H1M7_CALAY</name>
<evidence type="ECO:0000256" key="2">
    <source>
        <dbReference type="ARBA" id="ARBA00001946"/>
    </source>
</evidence>
<dbReference type="Gene3D" id="3.40.1210.10">
    <property type="entry name" value="Survival protein SurE-like phosphatase/nucleotidase"/>
    <property type="match status" value="1"/>
</dbReference>
<dbReference type="GO" id="GO:0004309">
    <property type="term" value="F:exopolyphosphatase activity"/>
    <property type="evidence" value="ECO:0007669"/>
    <property type="project" value="TreeGrafter"/>
</dbReference>
<dbReference type="PANTHER" id="PTHR30457:SF12">
    <property type="entry name" value="5'_3'-NUCLEOTIDASE SURE"/>
    <property type="match status" value="1"/>
</dbReference>
<dbReference type="InterPro" id="IPR036523">
    <property type="entry name" value="SurE-like_sf"/>
</dbReference>